<reference evidence="2" key="1">
    <citation type="submission" date="2020-10" db="EMBL/GenBank/DDBJ databases">
        <authorList>
            <person name="Castelo-Branco R."/>
            <person name="Eusebio N."/>
            <person name="Adriana R."/>
            <person name="Vieira A."/>
            <person name="Brugerolle De Fraissinette N."/>
            <person name="Rezende De Castro R."/>
            <person name="Schneider M.P."/>
            <person name="Vasconcelos V."/>
            <person name="Leao P.N."/>
        </authorList>
    </citation>
    <scope>NUCLEOTIDE SEQUENCE</scope>
    <source>
        <strain evidence="2">LEGE 11480</strain>
    </source>
</reference>
<keyword evidence="3" id="KW-1185">Reference proteome</keyword>
<accession>A0A928Z411</accession>
<proteinExistence type="predicted"/>
<dbReference type="AlphaFoldDB" id="A0A928Z411"/>
<comment type="caution">
    <text evidence="2">The sequence shown here is derived from an EMBL/GenBank/DDBJ whole genome shotgun (WGS) entry which is preliminary data.</text>
</comment>
<dbReference type="EMBL" id="JADEXQ010000087">
    <property type="protein sequence ID" value="MBE9032071.1"/>
    <property type="molecule type" value="Genomic_DNA"/>
</dbReference>
<protein>
    <submittedName>
        <fullName evidence="2">Glycosyltransferase</fullName>
    </submittedName>
</protein>
<evidence type="ECO:0000313" key="2">
    <source>
        <dbReference type="EMBL" id="MBE9032071.1"/>
    </source>
</evidence>
<dbReference type="SUPFAM" id="SSF53448">
    <property type="entry name" value="Nucleotide-diphospho-sugar transferases"/>
    <property type="match status" value="1"/>
</dbReference>
<gene>
    <name evidence="2" type="ORF">IQ266_20235</name>
</gene>
<feature type="domain" description="Glycosyltransferase 2-like" evidence="1">
    <location>
        <begin position="21"/>
        <end position="180"/>
    </location>
</feature>
<dbReference type="PANTHER" id="PTHR43685">
    <property type="entry name" value="GLYCOSYLTRANSFERASE"/>
    <property type="match status" value="1"/>
</dbReference>
<name>A0A928Z411_9CYAN</name>
<dbReference type="InterPro" id="IPR029044">
    <property type="entry name" value="Nucleotide-diphossugar_trans"/>
</dbReference>
<dbReference type="Gene3D" id="3.90.550.10">
    <property type="entry name" value="Spore Coat Polysaccharide Biosynthesis Protein SpsA, Chain A"/>
    <property type="match status" value="1"/>
</dbReference>
<dbReference type="InterPro" id="IPR001173">
    <property type="entry name" value="Glyco_trans_2-like"/>
</dbReference>
<sequence>MPRTVGDHQASSTPAKSPKISIVMTIYNREDYLPQAIESILSQSYTDFELILWDDGSTDQSLEIANYYAAQDHRIQIITAAHQGRGPAIADACRFAQGEYIGLVDSDDLLAQTALAETSQYLDTHSAVGLVYTDYQIINADGSIQGYGHHCQRPYSPQQLLVEFMVFHFRLMRASVYRQIGGFNPEFVYAQDYDICLRFSEVTIIEPLKRPLYYYRHHKNNISCEKRIDQILFSKRAIEAALDRRGMAQEFELEFQISAQCNLVSKSPR</sequence>
<dbReference type="InterPro" id="IPR050834">
    <property type="entry name" value="Glycosyltransf_2"/>
</dbReference>
<dbReference type="PANTHER" id="PTHR43685:SF2">
    <property type="entry name" value="GLYCOSYLTRANSFERASE 2-LIKE DOMAIN-CONTAINING PROTEIN"/>
    <property type="match status" value="1"/>
</dbReference>
<evidence type="ECO:0000313" key="3">
    <source>
        <dbReference type="Proteomes" id="UP000625316"/>
    </source>
</evidence>
<dbReference type="Pfam" id="PF00535">
    <property type="entry name" value="Glycos_transf_2"/>
    <property type="match status" value="1"/>
</dbReference>
<evidence type="ECO:0000259" key="1">
    <source>
        <dbReference type="Pfam" id="PF00535"/>
    </source>
</evidence>
<dbReference type="Proteomes" id="UP000625316">
    <property type="component" value="Unassembled WGS sequence"/>
</dbReference>
<organism evidence="2 3">
    <name type="scientific">Romeriopsis navalis LEGE 11480</name>
    <dbReference type="NCBI Taxonomy" id="2777977"/>
    <lineage>
        <taxon>Bacteria</taxon>
        <taxon>Bacillati</taxon>
        <taxon>Cyanobacteriota</taxon>
        <taxon>Cyanophyceae</taxon>
        <taxon>Leptolyngbyales</taxon>
        <taxon>Leptolyngbyaceae</taxon>
        <taxon>Romeriopsis</taxon>
        <taxon>Romeriopsis navalis</taxon>
    </lineage>
</organism>